<organism evidence="4 5">
    <name type="scientific">Parahalioglobus pacificus</name>
    <dbReference type="NCBI Taxonomy" id="930806"/>
    <lineage>
        <taxon>Bacteria</taxon>
        <taxon>Pseudomonadati</taxon>
        <taxon>Pseudomonadota</taxon>
        <taxon>Gammaproteobacteria</taxon>
        <taxon>Cellvibrionales</taxon>
        <taxon>Halieaceae</taxon>
        <taxon>Parahalioglobus</taxon>
    </lineage>
</organism>
<dbReference type="InterPro" id="IPR050194">
    <property type="entry name" value="Glycosyltransferase_grp1"/>
</dbReference>
<evidence type="ECO:0000256" key="1">
    <source>
        <dbReference type="SAM" id="Phobius"/>
    </source>
</evidence>
<sequence>MFRYRYGPTRFERLAYEGGITTKLKHSPLYYFLVPTFILAQIWAARRLHKRFQYDLIHAHWIIPQGLVAKVLGVPYVVTSHGADLYAMSGRAFEWLKKKCLMTSAAISVVSHAMVAQVRQLGVDSMNIQVAPMGVDVTSLFTPPHERSRRGTLKMVFVGRLVEKKGLPVLLDAVSRLKRDGTSVELVVVGAGPERPYLQRLVSDLSISESVDFVGALPNHEVPDYYRDADVAVFPFVKALDGDQEGLGLVSVEAMACGCVVVASKLPAVEDVVTDGEDGFLFKPGDAEELVGKLKALDSDEVLWRRLSENSVKSAARFDWGRVAARYKGIYEDAMS</sequence>
<keyword evidence="1" id="KW-0472">Membrane</keyword>
<evidence type="ECO:0000313" key="4">
    <source>
        <dbReference type="EMBL" id="GHD39351.1"/>
    </source>
</evidence>
<name>A0A918XML4_9GAMM</name>
<reference evidence="4" key="1">
    <citation type="journal article" date="2014" name="Int. J. Syst. Evol. Microbiol.">
        <title>Complete genome sequence of Corynebacterium casei LMG S-19264T (=DSM 44701T), isolated from a smear-ripened cheese.</title>
        <authorList>
            <consortium name="US DOE Joint Genome Institute (JGI-PGF)"/>
            <person name="Walter F."/>
            <person name="Albersmeier A."/>
            <person name="Kalinowski J."/>
            <person name="Ruckert C."/>
        </authorList>
    </citation>
    <scope>NUCLEOTIDE SEQUENCE</scope>
    <source>
        <strain evidence="4">KCTC 23430</strain>
    </source>
</reference>
<keyword evidence="1" id="KW-0812">Transmembrane</keyword>
<feature type="domain" description="Glycosyl transferase family 1" evidence="2">
    <location>
        <begin position="151"/>
        <end position="311"/>
    </location>
</feature>
<feature type="transmembrane region" description="Helical" evidence="1">
    <location>
        <begin position="29"/>
        <end position="45"/>
    </location>
</feature>
<evidence type="ECO:0008006" key="6">
    <source>
        <dbReference type="Google" id="ProtNLM"/>
    </source>
</evidence>
<keyword evidence="1" id="KW-1133">Transmembrane helix</keyword>
<dbReference type="InterPro" id="IPR028098">
    <property type="entry name" value="Glyco_trans_4-like_N"/>
</dbReference>
<dbReference type="Proteomes" id="UP000644693">
    <property type="component" value="Unassembled WGS sequence"/>
</dbReference>
<dbReference type="Pfam" id="PF13439">
    <property type="entry name" value="Glyco_transf_4"/>
    <property type="match status" value="1"/>
</dbReference>
<dbReference type="GO" id="GO:0016757">
    <property type="term" value="F:glycosyltransferase activity"/>
    <property type="evidence" value="ECO:0007669"/>
    <property type="project" value="InterPro"/>
</dbReference>
<evidence type="ECO:0000259" key="3">
    <source>
        <dbReference type="Pfam" id="PF13439"/>
    </source>
</evidence>
<dbReference type="PANTHER" id="PTHR45947:SF3">
    <property type="entry name" value="SULFOQUINOVOSYL TRANSFERASE SQD2"/>
    <property type="match status" value="1"/>
</dbReference>
<keyword evidence="5" id="KW-1185">Reference proteome</keyword>
<evidence type="ECO:0000313" key="5">
    <source>
        <dbReference type="Proteomes" id="UP000644693"/>
    </source>
</evidence>
<proteinExistence type="predicted"/>
<dbReference type="AlphaFoldDB" id="A0A918XML4"/>
<gene>
    <name evidence="4" type="ORF">GCM10007053_30710</name>
</gene>
<dbReference type="EMBL" id="BMYM01000005">
    <property type="protein sequence ID" value="GHD39351.1"/>
    <property type="molecule type" value="Genomic_DNA"/>
</dbReference>
<feature type="domain" description="Glycosyltransferase subfamily 4-like N-terminal" evidence="3">
    <location>
        <begin position="22"/>
        <end position="137"/>
    </location>
</feature>
<evidence type="ECO:0000259" key="2">
    <source>
        <dbReference type="Pfam" id="PF00534"/>
    </source>
</evidence>
<dbReference type="InterPro" id="IPR001296">
    <property type="entry name" value="Glyco_trans_1"/>
</dbReference>
<dbReference type="Pfam" id="PF00534">
    <property type="entry name" value="Glycos_transf_1"/>
    <property type="match status" value="1"/>
</dbReference>
<accession>A0A918XML4</accession>
<dbReference type="SUPFAM" id="SSF53756">
    <property type="entry name" value="UDP-Glycosyltransferase/glycogen phosphorylase"/>
    <property type="match status" value="1"/>
</dbReference>
<reference evidence="4" key="2">
    <citation type="submission" date="2020-09" db="EMBL/GenBank/DDBJ databases">
        <authorList>
            <person name="Sun Q."/>
            <person name="Kim S."/>
        </authorList>
    </citation>
    <scope>NUCLEOTIDE SEQUENCE</scope>
    <source>
        <strain evidence="4">KCTC 23430</strain>
    </source>
</reference>
<comment type="caution">
    <text evidence="4">The sequence shown here is derived from an EMBL/GenBank/DDBJ whole genome shotgun (WGS) entry which is preliminary data.</text>
</comment>
<protein>
    <recommendedName>
        <fullName evidence="6">Glycosyltransferase family 4 protein</fullName>
    </recommendedName>
</protein>
<dbReference type="PANTHER" id="PTHR45947">
    <property type="entry name" value="SULFOQUINOVOSYL TRANSFERASE SQD2"/>
    <property type="match status" value="1"/>
</dbReference>
<dbReference type="Gene3D" id="3.40.50.2000">
    <property type="entry name" value="Glycogen Phosphorylase B"/>
    <property type="match status" value="2"/>
</dbReference>